<evidence type="ECO:0000256" key="3">
    <source>
        <dbReference type="ARBA" id="ARBA00022840"/>
    </source>
</evidence>
<comment type="pathway">
    <text evidence="5">Cofactor biosynthesis; coenzyme A biosynthesis; CoA from (R)-pantothenate: step 5/5.</text>
</comment>
<dbReference type="HAMAP" id="MF_00376">
    <property type="entry name" value="Dephospho_CoA_kinase"/>
    <property type="match status" value="1"/>
</dbReference>
<dbReference type="SUPFAM" id="SSF52540">
    <property type="entry name" value="P-loop containing nucleoside triphosphate hydrolases"/>
    <property type="match status" value="1"/>
</dbReference>
<sequence length="199" mass="22081">MFIVGLTGGIGSGKSAAAGYFQEHSITVVDADQMARVVVEPGRPALTKIADYFGPEAIAESGELDRAWLREQVFTDPSKREWLEALLHPLIREETIARLQSATSAYAILETPLLFETEQHELTNRNCVVDVPEDVQLARATARDKNNEQQIRAIMAAQMPREKRLERADDVIDNSGTLQSLQAQVGKLHLEYLALAARQ</sequence>
<feature type="binding site" evidence="5">
    <location>
        <begin position="11"/>
        <end position="16"/>
    </location>
    <ligand>
        <name>ATP</name>
        <dbReference type="ChEBI" id="CHEBI:30616"/>
    </ligand>
</feature>
<gene>
    <name evidence="5 7" type="primary">coaE</name>
    <name evidence="7" type="ORF">MNKW57_09800</name>
</gene>
<dbReference type="InterPro" id="IPR027417">
    <property type="entry name" value="P-loop_NTPase"/>
</dbReference>
<comment type="catalytic activity">
    <reaction evidence="5">
        <text>3'-dephospho-CoA + ATP = ADP + CoA + H(+)</text>
        <dbReference type="Rhea" id="RHEA:18245"/>
        <dbReference type="ChEBI" id="CHEBI:15378"/>
        <dbReference type="ChEBI" id="CHEBI:30616"/>
        <dbReference type="ChEBI" id="CHEBI:57287"/>
        <dbReference type="ChEBI" id="CHEBI:57328"/>
        <dbReference type="ChEBI" id="CHEBI:456216"/>
        <dbReference type="EC" id="2.7.1.24"/>
    </reaction>
</comment>
<comment type="caution">
    <text evidence="7">The sequence shown here is derived from an EMBL/GenBank/DDBJ whole genome shotgun (WGS) entry which is preliminary data.</text>
</comment>
<keyword evidence="2 5" id="KW-0547">Nucleotide-binding</keyword>
<dbReference type="PANTHER" id="PTHR10695">
    <property type="entry name" value="DEPHOSPHO-COA KINASE-RELATED"/>
    <property type="match status" value="1"/>
</dbReference>
<keyword evidence="4 5" id="KW-0173">Coenzyme A biosynthesis</keyword>
<keyword evidence="3 5" id="KW-0067">ATP-binding</keyword>
<dbReference type="RefSeq" id="WP_285763214.1">
    <property type="nucleotide sequence ID" value="NZ_BSYJ01000002.1"/>
</dbReference>
<evidence type="ECO:0000256" key="2">
    <source>
        <dbReference type="ARBA" id="ARBA00022741"/>
    </source>
</evidence>
<dbReference type="Gene3D" id="3.40.50.300">
    <property type="entry name" value="P-loop containing nucleotide triphosphate hydrolases"/>
    <property type="match status" value="1"/>
</dbReference>
<keyword evidence="5" id="KW-0808">Transferase</keyword>
<proteinExistence type="inferred from homology"/>
<evidence type="ECO:0000256" key="6">
    <source>
        <dbReference type="NCBIfam" id="TIGR00152"/>
    </source>
</evidence>
<keyword evidence="8" id="KW-1185">Reference proteome</keyword>
<dbReference type="EC" id="2.7.1.24" evidence="5 6"/>
<accession>A0ABQ6LX50</accession>
<keyword evidence="5" id="KW-0963">Cytoplasm</keyword>
<dbReference type="Pfam" id="PF01121">
    <property type="entry name" value="CoaE"/>
    <property type="match status" value="1"/>
</dbReference>
<comment type="similarity">
    <text evidence="1 5">Belongs to the CoaE family.</text>
</comment>
<name>A0ABQ6LX50_9GAMM</name>
<evidence type="ECO:0000313" key="7">
    <source>
        <dbReference type="EMBL" id="GMG86659.1"/>
    </source>
</evidence>
<dbReference type="InterPro" id="IPR001977">
    <property type="entry name" value="Depp_CoAkinase"/>
</dbReference>
<reference evidence="7 8" key="1">
    <citation type="submission" date="2023-04" db="EMBL/GenBank/DDBJ databases">
        <title>Marinobulbifer ophiurae gen. nov., sp. Nov., isolate from tissue of brittle star Ophioplocus japonicus.</title>
        <authorList>
            <person name="Kawano K."/>
            <person name="Sawayama S."/>
            <person name="Nakagawa S."/>
        </authorList>
    </citation>
    <scope>NUCLEOTIDE SEQUENCE [LARGE SCALE GENOMIC DNA]</scope>
    <source>
        <strain evidence="7 8">NKW57</strain>
    </source>
</reference>
<keyword evidence="5 7" id="KW-0418">Kinase</keyword>
<dbReference type="PANTHER" id="PTHR10695:SF46">
    <property type="entry name" value="BIFUNCTIONAL COENZYME A SYNTHASE-RELATED"/>
    <property type="match status" value="1"/>
</dbReference>
<dbReference type="CDD" id="cd02022">
    <property type="entry name" value="DPCK"/>
    <property type="match status" value="1"/>
</dbReference>
<organism evidence="7 8">
    <name type="scientific">Biformimicrobium ophioploci</name>
    <dbReference type="NCBI Taxonomy" id="3036711"/>
    <lineage>
        <taxon>Bacteria</taxon>
        <taxon>Pseudomonadati</taxon>
        <taxon>Pseudomonadota</taxon>
        <taxon>Gammaproteobacteria</taxon>
        <taxon>Cellvibrionales</taxon>
        <taxon>Microbulbiferaceae</taxon>
        <taxon>Biformimicrobium</taxon>
    </lineage>
</organism>
<comment type="subcellular location">
    <subcellularLocation>
        <location evidence="5">Cytoplasm</location>
    </subcellularLocation>
</comment>
<evidence type="ECO:0000256" key="4">
    <source>
        <dbReference type="ARBA" id="ARBA00022993"/>
    </source>
</evidence>
<dbReference type="GO" id="GO:0016301">
    <property type="term" value="F:kinase activity"/>
    <property type="evidence" value="ECO:0007669"/>
    <property type="project" value="UniProtKB-KW"/>
</dbReference>
<evidence type="ECO:0000256" key="1">
    <source>
        <dbReference type="ARBA" id="ARBA00009018"/>
    </source>
</evidence>
<dbReference type="PROSITE" id="PS51219">
    <property type="entry name" value="DPCK"/>
    <property type="match status" value="1"/>
</dbReference>
<protein>
    <recommendedName>
        <fullName evidence="5 6">Dephospho-CoA kinase</fullName>
        <ecNumber evidence="5 6">2.7.1.24</ecNumber>
    </recommendedName>
    <alternativeName>
        <fullName evidence="5">Dephosphocoenzyme A kinase</fullName>
    </alternativeName>
</protein>
<dbReference type="Proteomes" id="UP001224392">
    <property type="component" value="Unassembled WGS sequence"/>
</dbReference>
<evidence type="ECO:0000256" key="5">
    <source>
        <dbReference type="HAMAP-Rule" id="MF_00376"/>
    </source>
</evidence>
<evidence type="ECO:0000313" key="8">
    <source>
        <dbReference type="Proteomes" id="UP001224392"/>
    </source>
</evidence>
<comment type="function">
    <text evidence="5">Catalyzes the phosphorylation of the 3'-hydroxyl group of dephosphocoenzyme A to form coenzyme A.</text>
</comment>
<dbReference type="NCBIfam" id="TIGR00152">
    <property type="entry name" value="dephospho-CoA kinase"/>
    <property type="match status" value="1"/>
</dbReference>
<dbReference type="EMBL" id="BSYJ01000002">
    <property type="protein sequence ID" value="GMG86659.1"/>
    <property type="molecule type" value="Genomic_DNA"/>
</dbReference>